<feature type="compositionally biased region" description="Polar residues" evidence="1">
    <location>
        <begin position="1"/>
        <end position="12"/>
    </location>
</feature>
<evidence type="ECO:0000313" key="2">
    <source>
        <dbReference type="EMBL" id="KTB00355.1"/>
    </source>
</evidence>
<feature type="compositionally biased region" description="Low complexity" evidence="1">
    <location>
        <begin position="21"/>
        <end position="41"/>
    </location>
</feature>
<dbReference type="GO" id="GO:0006338">
    <property type="term" value="P:chromatin remodeling"/>
    <property type="evidence" value="ECO:0007669"/>
    <property type="project" value="EnsemblFungi"/>
</dbReference>
<feature type="region of interest" description="Disordered" evidence="1">
    <location>
        <begin position="1"/>
        <end position="47"/>
    </location>
</feature>
<dbReference type="Gene3D" id="1.10.245.10">
    <property type="entry name" value="SWIB/MDM2 domain"/>
    <property type="match status" value="1"/>
</dbReference>
<dbReference type="VEuPathDB" id="FungiDB:GWK60_M10615"/>
<gene>
    <name evidence="2" type="ORF">AO440_004315</name>
</gene>
<dbReference type="GO" id="GO:0034198">
    <property type="term" value="P:cellular response to amino acid starvation"/>
    <property type="evidence" value="ECO:0007669"/>
    <property type="project" value="EnsemblFungi"/>
</dbReference>
<feature type="compositionally biased region" description="Basic and acidic residues" evidence="1">
    <location>
        <begin position="172"/>
        <end position="188"/>
    </location>
</feature>
<evidence type="ECO:0000256" key="1">
    <source>
        <dbReference type="SAM" id="MobiDB-lite"/>
    </source>
</evidence>
<protein>
    <submittedName>
        <fullName evidence="2">Transcription regulatory protein SNF12</fullName>
    </submittedName>
</protein>
<dbReference type="GO" id="GO:0005829">
    <property type="term" value="C:cytosol"/>
    <property type="evidence" value="ECO:0007669"/>
    <property type="project" value="EnsemblFungi"/>
</dbReference>
<dbReference type="PhylomeDB" id="A0A0W0CX47"/>
<dbReference type="PANTHER" id="PTHR13844">
    <property type="entry name" value="SWI/SNF-RELATED MATRIX-ASSOCIATED ACTIN-DEPENDENT REGULATOR OF CHROMATIN SUBFAMILY D"/>
    <property type="match status" value="1"/>
</dbReference>
<dbReference type="SUPFAM" id="SSF47592">
    <property type="entry name" value="SWIB/MDM2 domain"/>
    <property type="match status" value="1"/>
</dbReference>
<accession>A0A0W0CX47</accession>
<sequence>MNNTKRSSNESGGATRKNSETRSGSSASNTSGNGSGETSGAIGHPSDTYISPELSKLIPGLRLYEQLVEEEKKIDTVIKRRKLTMNQTIQRIRSNLIPFREAYNLNGVKQTTYLRVFISSVSENQLWQNPDAKLEDGGWTMRIEGRLVDSKQGGSATRDKFSSFIDGIRVEFKKPKKDEQNSANKDDDNNNSTAGNNNDNDIESNESSAEGFTREPSESAPQFFADQTPNPLGTDISNPPTVTDMGSASEITTPYESNKLEKEDQIQEIVEWKADPKKPVEFDGFDIKRNGNTNLDAVVTIYPKAVESNRYSYSPALASLVGLSHGSKSDAIFSLYKYINANNLLVSREYSRNTSLAATIVSSRRAQNVKNVVKLDEPLMKLLSRHNSYSSLESTPATVKLTDIPSIVERNLEQTKPVRLNYTVRVDKASTYGEVVFDMEVPTKEALLQSISMKGQKRPLITDNLAEESQAILRDYEAHITKTAVKNAELDKKLAILHAQLNSTKMKHQFYKKFAEDPANALKEYIESTSGALKVLSGDEGFLEDTVRRSQFYKENEQILEENISVLFKHERI</sequence>
<dbReference type="InterPro" id="IPR036885">
    <property type="entry name" value="SWIB_MDM2_dom_sf"/>
</dbReference>
<proteinExistence type="predicted"/>
<reference evidence="2 3" key="1">
    <citation type="submission" date="2015-10" db="EMBL/GenBank/DDBJ databases">
        <title>Draft genomes sequences of Candida glabrata isolates 1A, 1B, 2A, 2B, 3A and 3B.</title>
        <authorList>
            <person name="Haavelsrud O.E."/>
            <person name="Gaustad P."/>
        </authorList>
    </citation>
    <scope>NUCLEOTIDE SEQUENCE [LARGE SCALE GENOMIC DNA]</scope>
    <source>
        <strain evidence="2">910700640</strain>
    </source>
</reference>
<feature type="region of interest" description="Disordered" evidence="1">
    <location>
        <begin position="172"/>
        <end position="257"/>
    </location>
</feature>
<dbReference type="GO" id="GO:0005198">
    <property type="term" value="F:structural molecule activity"/>
    <property type="evidence" value="ECO:0007669"/>
    <property type="project" value="EnsemblFungi"/>
</dbReference>
<feature type="compositionally biased region" description="Low complexity" evidence="1">
    <location>
        <begin position="190"/>
        <end position="199"/>
    </location>
</feature>
<dbReference type="AlphaFoldDB" id="A0A0W0CX47"/>
<dbReference type="Proteomes" id="UP000054886">
    <property type="component" value="Unassembled WGS sequence"/>
</dbReference>
<dbReference type="VEuPathDB" id="FungiDB:GVI51_M10637"/>
<dbReference type="OMA" id="IHLEHNI"/>
<dbReference type="VEuPathDB" id="FungiDB:B1J91_M10659g"/>
<evidence type="ECO:0000313" key="3">
    <source>
        <dbReference type="Proteomes" id="UP000054886"/>
    </source>
</evidence>
<dbReference type="VEuPathDB" id="FungiDB:CAGL0M10659g"/>
<dbReference type="EMBL" id="LLZZ01000139">
    <property type="protein sequence ID" value="KTB00355.1"/>
    <property type="molecule type" value="Genomic_DNA"/>
</dbReference>
<dbReference type="CDD" id="cd10568">
    <property type="entry name" value="SWIB_like"/>
    <property type="match status" value="1"/>
</dbReference>
<comment type="caution">
    <text evidence="2">The sequence shown here is derived from an EMBL/GenBank/DDBJ whole genome shotgun (WGS) entry which is preliminary data.</text>
</comment>
<dbReference type="GO" id="GO:0016514">
    <property type="term" value="C:SWI/SNF complex"/>
    <property type="evidence" value="ECO:0007669"/>
    <property type="project" value="EnsemblFungi"/>
</dbReference>
<dbReference type="GO" id="GO:0045944">
    <property type="term" value="P:positive regulation of transcription by RNA polymerase II"/>
    <property type="evidence" value="ECO:0007669"/>
    <property type="project" value="EnsemblFungi"/>
</dbReference>
<feature type="compositionally biased region" description="Polar residues" evidence="1">
    <location>
        <begin position="225"/>
        <end position="256"/>
    </location>
</feature>
<name>A0A0W0CX47_CANGB</name>
<organism evidence="2 3">
    <name type="scientific">Candida glabrata</name>
    <name type="common">Yeast</name>
    <name type="synonym">Torulopsis glabrata</name>
    <dbReference type="NCBI Taxonomy" id="5478"/>
    <lineage>
        <taxon>Eukaryota</taxon>
        <taxon>Fungi</taxon>
        <taxon>Dikarya</taxon>
        <taxon>Ascomycota</taxon>
        <taxon>Saccharomycotina</taxon>
        <taxon>Saccharomycetes</taxon>
        <taxon>Saccharomycetales</taxon>
        <taxon>Saccharomycetaceae</taxon>
        <taxon>Nakaseomyces</taxon>
    </lineage>
</organism>